<sequence>NCYFDTNKFKRVLEKFKYPMYNLLRSNQRTLGSPMIALRILK</sequence>
<keyword evidence="2" id="KW-1185">Reference proteome</keyword>
<reference evidence="1 2" key="1">
    <citation type="submission" date="2009-02" db="EMBL/GenBank/DDBJ databases">
        <title>Draft genome sequence of Clostridium asparagiforme (DSM 15981).</title>
        <authorList>
            <person name="Sudarsanam P."/>
            <person name="Ley R."/>
            <person name="Guruge J."/>
            <person name="Turnbaugh P.J."/>
            <person name="Mahowald M."/>
            <person name="Liep D."/>
            <person name="Gordon J."/>
        </authorList>
    </citation>
    <scope>NUCLEOTIDE SEQUENCE [LARGE SCALE GENOMIC DNA]</scope>
    <source>
        <strain evidence="1 2">DSM 15981</strain>
    </source>
</reference>
<organism evidence="1 2">
    <name type="scientific">[Clostridium] asparagiforme DSM 15981</name>
    <dbReference type="NCBI Taxonomy" id="518636"/>
    <lineage>
        <taxon>Bacteria</taxon>
        <taxon>Bacillati</taxon>
        <taxon>Bacillota</taxon>
        <taxon>Clostridia</taxon>
        <taxon>Lachnospirales</taxon>
        <taxon>Lachnospiraceae</taxon>
        <taxon>Enterocloster</taxon>
    </lineage>
</organism>
<comment type="caution">
    <text evidence="1">The sequence shown here is derived from an EMBL/GenBank/DDBJ whole genome shotgun (WGS) entry which is preliminary data.</text>
</comment>
<accession>C0D5I6</accession>
<dbReference type="Proteomes" id="UP000004756">
    <property type="component" value="Unassembled WGS sequence"/>
</dbReference>
<dbReference type="HOGENOM" id="CLU_3243618_0_0_9"/>
<name>C0D5I6_9FIRM</name>
<gene>
    <name evidence="1" type="ORF">CLOSTASPAR_04532</name>
</gene>
<protein>
    <submittedName>
        <fullName evidence="1">Uncharacterized protein</fullName>
    </submittedName>
</protein>
<dbReference type="EMBL" id="ACCJ01000374">
    <property type="protein sequence ID" value="EEG53401.1"/>
    <property type="molecule type" value="Genomic_DNA"/>
</dbReference>
<evidence type="ECO:0000313" key="1">
    <source>
        <dbReference type="EMBL" id="EEG53401.1"/>
    </source>
</evidence>
<feature type="non-terminal residue" evidence="1">
    <location>
        <position position="1"/>
    </location>
</feature>
<proteinExistence type="predicted"/>
<evidence type="ECO:0000313" key="2">
    <source>
        <dbReference type="Proteomes" id="UP000004756"/>
    </source>
</evidence>
<dbReference type="AlphaFoldDB" id="C0D5I6"/>